<dbReference type="EC" id="2.4.1.-" evidence="10"/>
<evidence type="ECO:0000256" key="10">
    <source>
        <dbReference type="RuleBase" id="RU363063"/>
    </source>
</evidence>
<reference evidence="11" key="1">
    <citation type="submission" date="2023-10" db="EMBL/GenBank/DDBJ databases">
        <title>Genome assembly of Pristionchus species.</title>
        <authorList>
            <person name="Yoshida K."/>
            <person name="Sommer R.J."/>
        </authorList>
    </citation>
    <scope>NUCLEOTIDE SEQUENCE</scope>
    <source>
        <strain evidence="11">RS5133</strain>
    </source>
</reference>
<accession>A0AAV5VH42</accession>
<dbReference type="Gene3D" id="3.90.550.50">
    <property type="match status" value="1"/>
</dbReference>
<dbReference type="GO" id="GO:0000139">
    <property type="term" value="C:Golgi membrane"/>
    <property type="evidence" value="ECO:0007669"/>
    <property type="project" value="UniProtKB-SubCell"/>
</dbReference>
<organism evidence="11 12">
    <name type="scientific">Pristionchus fissidentatus</name>
    <dbReference type="NCBI Taxonomy" id="1538716"/>
    <lineage>
        <taxon>Eukaryota</taxon>
        <taxon>Metazoa</taxon>
        <taxon>Ecdysozoa</taxon>
        <taxon>Nematoda</taxon>
        <taxon>Chromadorea</taxon>
        <taxon>Rhabditida</taxon>
        <taxon>Rhabditina</taxon>
        <taxon>Diplogasteromorpha</taxon>
        <taxon>Diplogasteroidea</taxon>
        <taxon>Neodiplogasteridae</taxon>
        <taxon>Pristionchus</taxon>
    </lineage>
</organism>
<dbReference type="AlphaFoldDB" id="A0AAV5VH42"/>
<keyword evidence="8 10" id="KW-0333">Golgi apparatus</keyword>
<keyword evidence="3 10" id="KW-0328">Glycosyltransferase</keyword>
<dbReference type="Proteomes" id="UP001432322">
    <property type="component" value="Unassembled WGS sequence"/>
</dbReference>
<dbReference type="PANTHER" id="PTHR11214">
    <property type="entry name" value="BETA-1,3-N-ACETYLGLUCOSAMINYLTRANSFERASE"/>
    <property type="match status" value="1"/>
</dbReference>
<evidence type="ECO:0000256" key="4">
    <source>
        <dbReference type="ARBA" id="ARBA00022679"/>
    </source>
</evidence>
<evidence type="ECO:0000313" key="12">
    <source>
        <dbReference type="Proteomes" id="UP001432322"/>
    </source>
</evidence>
<keyword evidence="9" id="KW-0472">Membrane</keyword>
<dbReference type="Pfam" id="PF01762">
    <property type="entry name" value="Galactosyl_T"/>
    <property type="match status" value="1"/>
</dbReference>
<evidence type="ECO:0000256" key="8">
    <source>
        <dbReference type="ARBA" id="ARBA00023034"/>
    </source>
</evidence>
<dbReference type="InterPro" id="IPR002659">
    <property type="entry name" value="Glyco_trans_31"/>
</dbReference>
<evidence type="ECO:0000256" key="6">
    <source>
        <dbReference type="ARBA" id="ARBA00022968"/>
    </source>
</evidence>
<keyword evidence="5" id="KW-0812">Transmembrane</keyword>
<evidence type="ECO:0000256" key="3">
    <source>
        <dbReference type="ARBA" id="ARBA00022676"/>
    </source>
</evidence>
<comment type="caution">
    <text evidence="11">The sequence shown here is derived from an EMBL/GenBank/DDBJ whole genome shotgun (WGS) entry which is preliminary data.</text>
</comment>
<dbReference type="PANTHER" id="PTHR11214:SF391">
    <property type="entry name" value="BETA-1,3-GALACTOSYLTRANSFERASE BRE-2-RELATED"/>
    <property type="match status" value="1"/>
</dbReference>
<protein>
    <recommendedName>
        <fullName evidence="10">Hexosyltransferase</fullName>
        <ecNumber evidence="10">2.4.1.-</ecNumber>
    </recommendedName>
</protein>
<evidence type="ECO:0000256" key="5">
    <source>
        <dbReference type="ARBA" id="ARBA00022692"/>
    </source>
</evidence>
<gene>
    <name evidence="11" type="ORF">PFISCL1PPCAC_9998</name>
</gene>
<feature type="non-terminal residue" evidence="11">
    <location>
        <position position="1"/>
    </location>
</feature>
<keyword evidence="7" id="KW-1133">Transmembrane helix</keyword>
<keyword evidence="12" id="KW-1185">Reference proteome</keyword>
<dbReference type="GO" id="GO:0016758">
    <property type="term" value="F:hexosyltransferase activity"/>
    <property type="evidence" value="ECO:0007669"/>
    <property type="project" value="InterPro"/>
</dbReference>
<name>A0AAV5VH42_9BILA</name>
<evidence type="ECO:0000256" key="2">
    <source>
        <dbReference type="ARBA" id="ARBA00008661"/>
    </source>
</evidence>
<dbReference type="GO" id="GO:0006493">
    <property type="term" value="P:protein O-linked glycosylation"/>
    <property type="evidence" value="ECO:0007669"/>
    <property type="project" value="TreeGrafter"/>
</dbReference>
<proteinExistence type="inferred from homology"/>
<evidence type="ECO:0000256" key="9">
    <source>
        <dbReference type="ARBA" id="ARBA00023136"/>
    </source>
</evidence>
<keyword evidence="4" id="KW-0808">Transferase</keyword>
<dbReference type="SUPFAM" id="SSF53448">
    <property type="entry name" value="Nucleotide-diphospho-sugar transferases"/>
    <property type="match status" value="1"/>
</dbReference>
<keyword evidence="6" id="KW-0735">Signal-anchor</keyword>
<dbReference type="EMBL" id="BTSY01000003">
    <property type="protein sequence ID" value="GMT18701.1"/>
    <property type="molecule type" value="Genomic_DNA"/>
</dbReference>
<evidence type="ECO:0000256" key="1">
    <source>
        <dbReference type="ARBA" id="ARBA00004323"/>
    </source>
</evidence>
<dbReference type="InterPro" id="IPR029044">
    <property type="entry name" value="Nucleotide-diphossugar_trans"/>
</dbReference>
<evidence type="ECO:0000256" key="7">
    <source>
        <dbReference type="ARBA" id="ARBA00022989"/>
    </source>
</evidence>
<evidence type="ECO:0000313" key="11">
    <source>
        <dbReference type="EMBL" id="GMT18701.1"/>
    </source>
</evidence>
<comment type="similarity">
    <text evidence="2 10">Belongs to the glycosyltransferase 31 family.</text>
</comment>
<comment type="subcellular location">
    <subcellularLocation>
        <location evidence="1 10">Golgi apparatus membrane</location>
        <topology evidence="1 10">Single-pass type II membrane protein</topology>
    </subcellularLocation>
</comment>
<sequence length="309" mass="36163">EEEEECVYATAANQTLHRMINTMPIDKFVLKAPTFDRHTNYRMVFIVISAPFEKYERDEIRRTWANEKSSITRKVIDSLVIFLMGRSSIAWVEAADHNDILQVDVDDVYRSMVYKVECAFRWVRENLKSEFVVKVDSDTVIHVDRLNEHLKRLDQRGSDRWMTCYRWLPAMPIRDSCHRWFVAEEDFGLEYFPEYCNGPGYVMKRSAFDTIVDRMGSVKVFEVEDAFFTGVVARNLVDLYCVDGMVSPLFTEYSSCDEDASPTLSVLTTHFQFGEEKSKKNLTAAYERLKRPLCDTTVTRWLYQTAQCK</sequence>